<dbReference type="InterPro" id="IPR052023">
    <property type="entry name" value="Histidine_kinase_KdpD"/>
</dbReference>
<dbReference type="Pfam" id="PF00512">
    <property type="entry name" value="HisKA"/>
    <property type="match status" value="1"/>
</dbReference>
<evidence type="ECO:0000256" key="4">
    <source>
        <dbReference type="ARBA" id="ARBA00022553"/>
    </source>
</evidence>
<dbReference type="SMART" id="SM00388">
    <property type="entry name" value="HisKA"/>
    <property type="match status" value="1"/>
</dbReference>
<dbReference type="InterPro" id="IPR003661">
    <property type="entry name" value="HisK_dim/P_dom"/>
</dbReference>
<feature type="domain" description="Histidine kinase" evidence="14">
    <location>
        <begin position="444"/>
        <end position="661"/>
    </location>
</feature>
<dbReference type="CDD" id="cd01987">
    <property type="entry name" value="USP_KdpD-like"/>
    <property type="match status" value="1"/>
</dbReference>
<dbReference type="GO" id="GO:0042802">
    <property type="term" value="F:identical protein binding"/>
    <property type="evidence" value="ECO:0007669"/>
    <property type="project" value="UniProtKB-ARBA"/>
</dbReference>
<dbReference type="PANTHER" id="PTHR45569:SF1">
    <property type="entry name" value="SENSOR PROTEIN KDPD"/>
    <property type="match status" value="1"/>
</dbReference>
<feature type="transmembrane region" description="Helical" evidence="13">
    <location>
        <begin position="193"/>
        <end position="210"/>
    </location>
</feature>
<dbReference type="GO" id="GO:0000155">
    <property type="term" value="F:phosphorelay sensor kinase activity"/>
    <property type="evidence" value="ECO:0007669"/>
    <property type="project" value="InterPro"/>
</dbReference>
<evidence type="ECO:0000313" key="15">
    <source>
        <dbReference type="EMBL" id="BAH07043.1"/>
    </source>
</evidence>
<organism evidence="15 16">
    <name type="scientific">Clostridium kluyveri (strain NBRC 12016)</name>
    <dbReference type="NCBI Taxonomy" id="583346"/>
    <lineage>
        <taxon>Bacteria</taxon>
        <taxon>Bacillati</taxon>
        <taxon>Bacillota</taxon>
        <taxon>Clostridia</taxon>
        <taxon>Eubacteriales</taxon>
        <taxon>Clostridiaceae</taxon>
        <taxon>Clostridium</taxon>
    </lineage>
</organism>
<evidence type="ECO:0000256" key="12">
    <source>
        <dbReference type="ARBA" id="ARBA00023136"/>
    </source>
</evidence>
<sequence>MEGVKIMSKEENTSIESSEQIMACISPSPSSEKVIQTAVKMAKSYNSKFIVLYVESIKSQTLSREEKKRLNSYFNLVEQLGGEMVTVYGDSVDKQIIQYAELRNVTKIIIGKNHKKFTSISHFYKRDLVDKIMDSNDYIDVYIIPSPFYKKEKSNFISEFSNEMLSFREIIETIIIMTIVTVIAKFLNYMGFTDVNEIMIFILGVIVVYIKTKGYLMGIISSIVGVLIFNYLFVQPKGSLQFYDKNYITTFAIMLIVSFVIGSLTNRIQKEAYNSYIREKRTEILYRASSKLLSTVGTYDVISTGIEYISRLINRNVVGYLEEKDKLSSLLIYNENKSDSKSIFLNNEKIVYWTFLNGKESGKGTDVFGQCDVYYTPVKVHNKVLGVIGISSSQGIIDREQKFIVQTIVGQMAVALDREILSSQQEASKVQIERERLRSNLLRSVSHDLRSPLAGIKGSVSTILENGAFIDENTKKDLLIGIYNDTEWLIRLVENLLSMTRFDEGNVNIAKNMELVEEVVSEAVQRSSKCFKYHRVKVNIPEKIIMVSMDGSLIEQVLINLFDNAVKFSPKHSLVEIKVYEESEDVIFEVADNGNGIPEKILPYIFDRFFTNGSKVSDSRRGVGLGLAICKSIVELHGGKITAYNKKEGGAVFKFNIPKEKREEINYER</sequence>
<dbReference type="PRINTS" id="PR00344">
    <property type="entry name" value="BCTRLSENSOR"/>
</dbReference>
<keyword evidence="8" id="KW-0418">Kinase</keyword>
<dbReference type="InterPro" id="IPR038318">
    <property type="entry name" value="KdpD_sf"/>
</dbReference>
<dbReference type="InterPro" id="IPR014729">
    <property type="entry name" value="Rossmann-like_a/b/a_fold"/>
</dbReference>
<evidence type="ECO:0000256" key="11">
    <source>
        <dbReference type="ARBA" id="ARBA00023012"/>
    </source>
</evidence>
<keyword evidence="9" id="KW-0067">ATP-binding</keyword>
<evidence type="ECO:0000256" key="2">
    <source>
        <dbReference type="ARBA" id="ARBA00004141"/>
    </source>
</evidence>
<keyword evidence="7" id="KW-0547">Nucleotide-binding</keyword>
<comment type="catalytic activity">
    <reaction evidence="1">
        <text>ATP + protein L-histidine = ADP + protein N-phospho-L-histidine.</text>
        <dbReference type="EC" id="2.7.13.3"/>
    </reaction>
</comment>
<dbReference type="Pfam" id="PF02518">
    <property type="entry name" value="HATPase_c"/>
    <property type="match status" value="1"/>
</dbReference>
<dbReference type="PANTHER" id="PTHR45569">
    <property type="entry name" value="SENSOR PROTEIN KDPD"/>
    <property type="match status" value="1"/>
</dbReference>
<dbReference type="InterPro" id="IPR036890">
    <property type="entry name" value="HATPase_C_sf"/>
</dbReference>
<evidence type="ECO:0000313" key="16">
    <source>
        <dbReference type="Proteomes" id="UP000007969"/>
    </source>
</evidence>
<name>B9E3G8_CLOK1</name>
<evidence type="ECO:0000256" key="3">
    <source>
        <dbReference type="ARBA" id="ARBA00012438"/>
    </source>
</evidence>
<dbReference type="Gene3D" id="3.30.450.40">
    <property type="match status" value="1"/>
</dbReference>
<dbReference type="FunFam" id="3.30.565.10:FF:000042">
    <property type="entry name" value="Two-component sensor histidine kinase KdpD"/>
    <property type="match status" value="1"/>
</dbReference>
<dbReference type="InterPro" id="IPR003594">
    <property type="entry name" value="HATPase_dom"/>
</dbReference>
<dbReference type="RefSeq" id="WP_012620611.1">
    <property type="nucleotide sequence ID" value="NC_011837.1"/>
</dbReference>
<dbReference type="GO" id="GO:0005524">
    <property type="term" value="F:ATP binding"/>
    <property type="evidence" value="ECO:0007669"/>
    <property type="project" value="UniProtKB-KW"/>
</dbReference>
<dbReference type="CDD" id="cd00082">
    <property type="entry name" value="HisKA"/>
    <property type="match status" value="1"/>
</dbReference>
<dbReference type="Proteomes" id="UP000007969">
    <property type="component" value="Chromosome"/>
</dbReference>
<dbReference type="InterPro" id="IPR029016">
    <property type="entry name" value="GAF-like_dom_sf"/>
</dbReference>
<dbReference type="Gene3D" id="3.40.50.620">
    <property type="entry name" value="HUPs"/>
    <property type="match status" value="1"/>
</dbReference>
<dbReference type="InterPro" id="IPR036097">
    <property type="entry name" value="HisK_dim/P_sf"/>
</dbReference>
<feature type="transmembrane region" description="Helical" evidence="13">
    <location>
        <begin position="246"/>
        <end position="265"/>
    </location>
</feature>
<dbReference type="PROSITE" id="PS50109">
    <property type="entry name" value="HIS_KIN"/>
    <property type="match status" value="1"/>
</dbReference>
<dbReference type="SUPFAM" id="SSF55781">
    <property type="entry name" value="GAF domain-like"/>
    <property type="match status" value="1"/>
</dbReference>
<evidence type="ECO:0000256" key="9">
    <source>
        <dbReference type="ARBA" id="ARBA00022840"/>
    </source>
</evidence>
<dbReference type="SMART" id="SM00387">
    <property type="entry name" value="HATPase_c"/>
    <property type="match status" value="1"/>
</dbReference>
<evidence type="ECO:0000256" key="8">
    <source>
        <dbReference type="ARBA" id="ARBA00022777"/>
    </source>
</evidence>
<evidence type="ECO:0000256" key="6">
    <source>
        <dbReference type="ARBA" id="ARBA00022692"/>
    </source>
</evidence>
<comment type="subcellular location">
    <subcellularLocation>
        <location evidence="2">Membrane</location>
        <topology evidence="2">Multi-pass membrane protein</topology>
    </subcellularLocation>
</comment>
<dbReference type="EMBL" id="AP009049">
    <property type="protein sequence ID" value="BAH07043.1"/>
    <property type="molecule type" value="Genomic_DNA"/>
</dbReference>
<dbReference type="InterPro" id="IPR005467">
    <property type="entry name" value="His_kinase_dom"/>
</dbReference>
<dbReference type="EC" id="2.7.13.3" evidence="3"/>
<keyword evidence="5" id="KW-0808">Transferase</keyword>
<evidence type="ECO:0000256" key="10">
    <source>
        <dbReference type="ARBA" id="ARBA00022989"/>
    </source>
</evidence>
<reference evidence="16" key="1">
    <citation type="submission" date="2005-09" db="EMBL/GenBank/DDBJ databases">
        <title>Complete genome sequence of Clostridium kluyveri and comparative genomics of Clostridia species.</title>
        <authorList>
            <person name="Inui M."/>
            <person name="Nonaka H."/>
            <person name="Shinoda Y."/>
            <person name="Ikenaga Y."/>
            <person name="Abe M."/>
            <person name="Naito K."/>
            <person name="Vertes A.A."/>
            <person name="Yukawa H."/>
        </authorList>
    </citation>
    <scope>NUCLEOTIDE SEQUENCE [LARGE SCALE GENOMIC DNA]</scope>
    <source>
        <strain evidence="16">NBRC 12016</strain>
    </source>
</reference>
<evidence type="ECO:0000256" key="5">
    <source>
        <dbReference type="ARBA" id="ARBA00022679"/>
    </source>
</evidence>
<keyword evidence="4" id="KW-0597">Phosphoprotein</keyword>
<dbReference type="SUPFAM" id="SSF52402">
    <property type="entry name" value="Adenine nucleotide alpha hydrolases-like"/>
    <property type="match status" value="1"/>
</dbReference>
<evidence type="ECO:0000256" key="13">
    <source>
        <dbReference type="SAM" id="Phobius"/>
    </source>
</evidence>
<dbReference type="CDD" id="cd00075">
    <property type="entry name" value="HATPase"/>
    <property type="match status" value="1"/>
</dbReference>
<keyword evidence="10 13" id="KW-1133">Transmembrane helix</keyword>
<keyword evidence="12 13" id="KW-0472">Membrane</keyword>
<dbReference type="GO" id="GO:0005886">
    <property type="term" value="C:plasma membrane"/>
    <property type="evidence" value="ECO:0007669"/>
    <property type="project" value="TreeGrafter"/>
</dbReference>
<dbReference type="HOGENOM" id="CLU_000445_113_3_9"/>
<accession>B9E3G8</accession>
<dbReference type="SUPFAM" id="SSF55874">
    <property type="entry name" value="ATPase domain of HSP90 chaperone/DNA topoisomerase II/histidine kinase"/>
    <property type="match status" value="1"/>
</dbReference>
<dbReference type="InterPro" id="IPR004358">
    <property type="entry name" value="Sig_transdc_His_kin-like_C"/>
</dbReference>
<dbReference type="KEGG" id="ckr:CKR_1992"/>
<proteinExistence type="predicted"/>
<evidence type="ECO:0000256" key="7">
    <source>
        <dbReference type="ARBA" id="ARBA00022741"/>
    </source>
</evidence>
<evidence type="ECO:0000259" key="14">
    <source>
        <dbReference type="PROSITE" id="PS50109"/>
    </source>
</evidence>
<dbReference type="Gene3D" id="3.30.565.10">
    <property type="entry name" value="Histidine kinase-like ATPase, C-terminal domain"/>
    <property type="match status" value="1"/>
</dbReference>
<dbReference type="Gene3D" id="1.10.287.130">
    <property type="match status" value="1"/>
</dbReference>
<protein>
    <recommendedName>
        <fullName evidence="3">histidine kinase</fullName>
        <ecNumber evidence="3">2.7.13.3</ecNumber>
    </recommendedName>
</protein>
<keyword evidence="6 13" id="KW-0812">Transmembrane</keyword>
<dbReference type="Pfam" id="PF13493">
    <property type="entry name" value="DUF4118"/>
    <property type="match status" value="1"/>
</dbReference>
<dbReference type="Gene3D" id="1.20.120.620">
    <property type="entry name" value="Backbone structure of the membrane domain of e. Coli histidine kinase receptor kdpd"/>
    <property type="match status" value="1"/>
</dbReference>
<dbReference type="InterPro" id="IPR025201">
    <property type="entry name" value="KdpD_TM"/>
</dbReference>
<evidence type="ECO:0000256" key="1">
    <source>
        <dbReference type="ARBA" id="ARBA00000085"/>
    </source>
</evidence>
<dbReference type="AlphaFoldDB" id="B9E3G8"/>
<feature type="transmembrane region" description="Helical" evidence="13">
    <location>
        <begin position="215"/>
        <end position="234"/>
    </location>
</feature>
<dbReference type="SUPFAM" id="SSF47384">
    <property type="entry name" value="Homodimeric domain of signal transducing histidine kinase"/>
    <property type="match status" value="1"/>
</dbReference>
<keyword evidence="11" id="KW-0902">Two-component regulatory system</keyword>
<gene>
    <name evidence="15" type="ordered locus">CKR_1992</name>
</gene>